<dbReference type="Gene3D" id="2.130.10.10">
    <property type="entry name" value="YVTN repeat-like/Quinoprotein amine dehydrogenase"/>
    <property type="match status" value="1"/>
</dbReference>
<dbReference type="RefSeq" id="WP_204941828.1">
    <property type="nucleotide sequence ID" value="NZ_JAFBBP010000001.1"/>
</dbReference>
<organism evidence="1 2">
    <name type="scientific">Micromonospora luteifusca</name>
    <dbReference type="NCBI Taxonomy" id="709860"/>
    <lineage>
        <taxon>Bacteria</taxon>
        <taxon>Bacillati</taxon>
        <taxon>Actinomycetota</taxon>
        <taxon>Actinomycetes</taxon>
        <taxon>Micromonosporales</taxon>
        <taxon>Micromonosporaceae</taxon>
        <taxon>Micromonospora</taxon>
    </lineage>
</organism>
<name>A0ABS2LQY3_9ACTN</name>
<evidence type="ECO:0000313" key="2">
    <source>
        <dbReference type="Proteomes" id="UP000764837"/>
    </source>
</evidence>
<dbReference type="SUPFAM" id="SSF50998">
    <property type="entry name" value="Quinoprotein alcohol dehydrogenase-like"/>
    <property type="match status" value="1"/>
</dbReference>
<protein>
    <submittedName>
        <fullName evidence="1">Uncharacterized protein</fullName>
    </submittedName>
</protein>
<proteinExistence type="predicted"/>
<dbReference type="SUPFAM" id="SSF56300">
    <property type="entry name" value="Metallo-dependent phosphatases"/>
    <property type="match status" value="1"/>
</dbReference>
<dbReference type="EMBL" id="JAFBBP010000001">
    <property type="protein sequence ID" value="MBM7490603.1"/>
    <property type="molecule type" value="Genomic_DNA"/>
</dbReference>
<dbReference type="InterPro" id="IPR015943">
    <property type="entry name" value="WD40/YVTN_repeat-like_dom_sf"/>
</dbReference>
<dbReference type="InterPro" id="IPR029052">
    <property type="entry name" value="Metallo-depent_PP-like"/>
</dbReference>
<evidence type="ECO:0000313" key="1">
    <source>
        <dbReference type="EMBL" id="MBM7490603.1"/>
    </source>
</evidence>
<sequence>MVALDPTMLLQEPGHFGGALLDWLEKDLRWVRKNTPIVIFQHHPVGDAWYGRKHWRAAIGGFAAGRLQERGATLLVDAVSGATRWQAQLGFPVFNSGAVVDGDAAWGLGVNSQFGALDLNTGRLDRLVKLGTGYSFSTPVLVGGQLVAADQNGRVRGVDLA</sequence>
<gene>
    <name evidence="1" type="ORF">JOD64_001825</name>
</gene>
<keyword evidence="2" id="KW-1185">Reference proteome</keyword>
<dbReference type="InterPro" id="IPR011047">
    <property type="entry name" value="Quinoprotein_ADH-like_sf"/>
</dbReference>
<accession>A0ABS2LQY3</accession>
<dbReference type="Proteomes" id="UP000764837">
    <property type="component" value="Unassembled WGS sequence"/>
</dbReference>
<reference evidence="1 2" key="1">
    <citation type="submission" date="2021-01" db="EMBL/GenBank/DDBJ databases">
        <title>Sequencing the genomes of 1000 actinobacteria strains.</title>
        <authorList>
            <person name="Klenk H.-P."/>
        </authorList>
    </citation>
    <scope>NUCLEOTIDE SEQUENCE [LARGE SCALE GENOMIC DNA]</scope>
    <source>
        <strain evidence="1 2">DSM 100204</strain>
    </source>
</reference>
<comment type="caution">
    <text evidence="1">The sequence shown here is derived from an EMBL/GenBank/DDBJ whole genome shotgun (WGS) entry which is preliminary data.</text>
</comment>